<evidence type="ECO:0000313" key="1">
    <source>
        <dbReference type="EMBL" id="PLR36507.1"/>
    </source>
</evidence>
<comment type="caution">
    <text evidence="1">The sequence shown here is derived from an EMBL/GenBank/DDBJ whole genome shotgun (WGS) entry which is preliminary data.</text>
</comment>
<protein>
    <submittedName>
        <fullName evidence="1">Uncharacterized protein</fullName>
    </submittedName>
</protein>
<proteinExistence type="predicted"/>
<sequence length="87" mass="10011">MVKRREAPAIPVEKKIEAFAAQADHVATVDTAHDKDAKRDYKAIRVPFNEYEFAQLEALCEKTQRSKLNMIRYALAFYAEHGQNELT</sequence>
<evidence type="ECO:0000313" key="2">
    <source>
        <dbReference type="Proteomes" id="UP000234503"/>
    </source>
</evidence>
<dbReference type="Proteomes" id="UP000234503">
    <property type="component" value="Unassembled WGS sequence"/>
</dbReference>
<gene>
    <name evidence="1" type="ORF">CYR32_09125</name>
</gene>
<accession>A0A2N5E5S7</accession>
<dbReference type="EMBL" id="PJZH01000006">
    <property type="protein sequence ID" value="PLR36507.1"/>
    <property type="molecule type" value="Genomic_DNA"/>
</dbReference>
<dbReference type="RefSeq" id="WP_101824081.1">
    <property type="nucleotide sequence ID" value="NZ_PJZH01000006.1"/>
</dbReference>
<organism evidence="1 2">
    <name type="scientific">Chimaeribacter coloradensis</name>
    <dbReference type="NCBI Taxonomy" id="2060068"/>
    <lineage>
        <taxon>Bacteria</taxon>
        <taxon>Pseudomonadati</taxon>
        <taxon>Pseudomonadota</taxon>
        <taxon>Gammaproteobacteria</taxon>
        <taxon>Enterobacterales</taxon>
        <taxon>Yersiniaceae</taxon>
        <taxon>Chimaeribacter</taxon>
    </lineage>
</organism>
<keyword evidence="2" id="KW-1185">Reference proteome</keyword>
<name>A0A2N5E5S7_9GAMM</name>
<dbReference type="OrthoDB" id="6505190at2"/>
<reference evidence="1 2" key="1">
    <citation type="submission" date="2017-12" db="EMBL/GenBank/DDBJ databases">
        <title>Characterization of six clinical isolates of Enterochimera gen. nov., a novel genus of the Yersiniaciae family and the three species Enterochimera arupensis sp. nov., Enterochimera coloradensis sp. nov, and Enterochimera californica sp. nov.</title>
        <authorList>
            <person name="Rossi A."/>
            <person name="Fisher M."/>
        </authorList>
    </citation>
    <scope>NUCLEOTIDE SEQUENCE [LARGE SCALE GENOMIC DNA]</scope>
    <source>
        <strain evidence="2">2016-Iso4</strain>
    </source>
</reference>
<dbReference type="AlphaFoldDB" id="A0A2N5E5S7"/>